<keyword evidence="3" id="KW-0575">Peroxidase</keyword>
<comment type="similarity">
    <text evidence="9">Belongs to the peroxiredoxin family. BCP/PrxQ subfamily.</text>
</comment>
<evidence type="ECO:0000313" key="13">
    <source>
        <dbReference type="EMBL" id="KEZ54510.1"/>
    </source>
</evidence>
<evidence type="ECO:0000256" key="2">
    <source>
        <dbReference type="ARBA" id="ARBA00013017"/>
    </source>
</evidence>
<dbReference type="GO" id="GO:0008379">
    <property type="term" value="F:thioredoxin peroxidase activity"/>
    <property type="evidence" value="ECO:0007669"/>
    <property type="project" value="TreeGrafter"/>
</dbReference>
<dbReference type="InterPro" id="IPR036249">
    <property type="entry name" value="Thioredoxin-like_sf"/>
</dbReference>
<dbReference type="PROSITE" id="PS51352">
    <property type="entry name" value="THIOREDOXIN_2"/>
    <property type="match status" value="1"/>
</dbReference>
<dbReference type="STRING" id="246786.GS18_0206290"/>
<comment type="function">
    <text evidence="1">Thiol-specific peroxidase that catalyzes the reduction of hydrogen peroxide and organic hydroperoxides to water and alcohols, respectively. Plays a role in cell protection against oxidative stress by detoxifying peroxides and as sensor of hydrogen peroxide-mediated signaling events.</text>
</comment>
<gene>
    <name evidence="13" type="ORF">GS18_0206290</name>
</gene>
<dbReference type="InterPro" id="IPR000866">
    <property type="entry name" value="AhpC/TSA"/>
</dbReference>
<dbReference type="Gene3D" id="3.40.30.10">
    <property type="entry name" value="Glutaredoxin"/>
    <property type="match status" value="1"/>
</dbReference>
<dbReference type="Proteomes" id="UP000028549">
    <property type="component" value="Unassembled WGS sequence"/>
</dbReference>
<evidence type="ECO:0000313" key="14">
    <source>
        <dbReference type="Proteomes" id="UP000028549"/>
    </source>
</evidence>
<name>A0A084H4J8_METID</name>
<comment type="catalytic activity">
    <reaction evidence="11">
        <text>a hydroperoxide + [thioredoxin]-dithiol = an alcohol + [thioredoxin]-disulfide + H2O</text>
        <dbReference type="Rhea" id="RHEA:62620"/>
        <dbReference type="Rhea" id="RHEA-COMP:10698"/>
        <dbReference type="Rhea" id="RHEA-COMP:10700"/>
        <dbReference type="ChEBI" id="CHEBI:15377"/>
        <dbReference type="ChEBI" id="CHEBI:29950"/>
        <dbReference type="ChEBI" id="CHEBI:30879"/>
        <dbReference type="ChEBI" id="CHEBI:35924"/>
        <dbReference type="ChEBI" id="CHEBI:50058"/>
        <dbReference type="EC" id="1.11.1.24"/>
    </reaction>
</comment>
<comment type="caution">
    <text evidence="13">The sequence shown here is derived from an EMBL/GenBank/DDBJ whole genome shotgun (WGS) entry which is preliminary data.</text>
</comment>
<dbReference type="PANTHER" id="PTHR42801:SF7">
    <property type="entry name" value="SLL1159 PROTEIN"/>
    <property type="match status" value="1"/>
</dbReference>
<keyword evidence="5" id="KW-0560">Oxidoreductase</keyword>
<dbReference type="InterPro" id="IPR050924">
    <property type="entry name" value="Peroxiredoxin_BCP/PrxQ"/>
</dbReference>
<evidence type="ECO:0000256" key="8">
    <source>
        <dbReference type="ARBA" id="ARBA00032824"/>
    </source>
</evidence>
<keyword evidence="7" id="KW-0676">Redox-active center</keyword>
<dbReference type="OrthoDB" id="9809746at2"/>
<dbReference type="CDD" id="cd02970">
    <property type="entry name" value="PRX_like2"/>
    <property type="match status" value="1"/>
</dbReference>
<evidence type="ECO:0000256" key="10">
    <source>
        <dbReference type="ARBA" id="ARBA00041373"/>
    </source>
</evidence>
<evidence type="ECO:0000256" key="9">
    <source>
        <dbReference type="ARBA" id="ARBA00038489"/>
    </source>
</evidence>
<dbReference type="EMBL" id="JNVC02000001">
    <property type="protein sequence ID" value="KEZ54510.1"/>
    <property type="molecule type" value="Genomic_DNA"/>
</dbReference>
<dbReference type="GO" id="GO:0045454">
    <property type="term" value="P:cell redox homeostasis"/>
    <property type="evidence" value="ECO:0007669"/>
    <property type="project" value="TreeGrafter"/>
</dbReference>
<evidence type="ECO:0000256" key="1">
    <source>
        <dbReference type="ARBA" id="ARBA00003330"/>
    </source>
</evidence>
<dbReference type="GO" id="GO:0034599">
    <property type="term" value="P:cellular response to oxidative stress"/>
    <property type="evidence" value="ECO:0007669"/>
    <property type="project" value="TreeGrafter"/>
</dbReference>
<evidence type="ECO:0000259" key="12">
    <source>
        <dbReference type="PROSITE" id="PS51352"/>
    </source>
</evidence>
<evidence type="ECO:0000256" key="3">
    <source>
        <dbReference type="ARBA" id="ARBA00022559"/>
    </source>
</evidence>
<protein>
    <recommendedName>
        <fullName evidence="2">thioredoxin-dependent peroxiredoxin</fullName>
        <ecNumber evidence="2">1.11.1.24</ecNumber>
    </recommendedName>
    <alternativeName>
        <fullName evidence="10">Bacterioferritin comigratory protein</fullName>
    </alternativeName>
    <alternativeName>
        <fullName evidence="8">Thioredoxin peroxidase</fullName>
    </alternativeName>
</protein>
<evidence type="ECO:0000256" key="5">
    <source>
        <dbReference type="ARBA" id="ARBA00023002"/>
    </source>
</evidence>
<evidence type="ECO:0000256" key="7">
    <source>
        <dbReference type="ARBA" id="ARBA00023284"/>
    </source>
</evidence>
<sequence>MTTLLEQIKEYKEQFKKKAPAEKQELMKRATEELRASGTAQGLKAGEKAPDFTLPDAAGKKVTLSEELKNGPVILTFYRGGWCPYCNLELKAYQRELDAINEAGANLIAVSPETPDASLSTKEKNELDFLVLSDEGGNAGKAYDLVFDMPDYLIEVYKDSGLDVAAHNGNDDWRLPKPATFVIGQNGVILFAEVDSDYTKRTDPKKVVSVVQNLNK</sequence>
<feature type="domain" description="Thioredoxin" evidence="12">
    <location>
        <begin position="43"/>
        <end position="216"/>
    </location>
</feature>
<evidence type="ECO:0000256" key="11">
    <source>
        <dbReference type="ARBA" id="ARBA00049091"/>
    </source>
</evidence>
<reference evidence="13 14" key="1">
    <citation type="journal article" date="2005" name="Int. J. Syst. Evol. Microbiol.">
        <title>Bacillus cibi sp. nov., isolated from jeotgal, a traditional Korean fermented seafood.</title>
        <authorList>
            <person name="Yoon J.H."/>
            <person name="Lee C.H."/>
            <person name="Oh T.K."/>
        </authorList>
    </citation>
    <scope>NUCLEOTIDE SEQUENCE [LARGE SCALE GENOMIC DNA]</scope>
    <source>
        <strain evidence="13 14">DSM 16189</strain>
    </source>
</reference>
<evidence type="ECO:0000256" key="6">
    <source>
        <dbReference type="ARBA" id="ARBA00023157"/>
    </source>
</evidence>
<dbReference type="Pfam" id="PF00578">
    <property type="entry name" value="AhpC-TSA"/>
    <property type="match status" value="1"/>
</dbReference>
<dbReference type="EC" id="1.11.1.24" evidence="2"/>
<dbReference type="SUPFAM" id="SSF52833">
    <property type="entry name" value="Thioredoxin-like"/>
    <property type="match status" value="1"/>
</dbReference>
<proteinExistence type="inferred from homology"/>
<dbReference type="AlphaFoldDB" id="A0A084H4J8"/>
<keyword evidence="6" id="KW-1015">Disulfide bond</keyword>
<keyword evidence="14" id="KW-1185">Reference proteome</keyword>
<accession>A0A084H4J8</accession>
<keyword evidence="4" id="KW-0049">Antioxidant</keyword>
<dbReference type="RefSeq" id="WP_029565775.1">
    <property type="nucleotide sequence ID" value="NZ_JNVC02000001.1"/>
</dbReference>
<dbReference type="GO" id="GO:0005737">
    <property type="term" value="C:cytoplasm"/>
    <property type="evidence" value="ECO:0007669"/>
    <property type="project" value="TreeGrafter"/>
</dbReference>
<dbReference type="InterPro" id="IPR013766">
    <property type="entry name" value="Thioredoxin_domain"/>
</dbReference>
<dbReference type="PANTHER" id="PTHR42801">
    <property type="entry name" value="THIOREDOXIN-DEPENDENT PEROXIDE REDUCTASE"/>
    <property type="match status" value="1"/>
</dbReference>
<organism evidence="13 14">
    <name type="scientific">Metabacillus indicus</name>
    <name type="common">Bacillus indicus</name>
    <dbReference type="NCBI Taxonomy" id="246786"/>
    <lineage>
        <taxon>Bacteria</taxon>
        <taxon>Bacillati</taxon>
        <taxon>Bacillota</taxon>
        <taxon>Bacilli</taxon>
        <taxon>Bacillales</taxon>
        <taxon>Bacillaceae</taxon>
        <taxon>Metabacillus</taxon>
    </lineage>
</organism>
<evidence type="ECO:0000256" key="4">
    <source>
        <dbReference type="ARBA" id="ARBA00022862"/>
    </source>
</evidence>